<evidence type="ECO:0008006" key="11">
    <source>
        <dbReference type="Google" id="ProtNLM"/>
    </source>
</evidence>
<dbReference type="Gene3D" id="1.25.40.390">
    <property type="match status" value="2"/>
</dbReference>
<evidence type="ECO:0000313" key="9">
    <source>
        <dbReference type="EMBL" id="PKQ63411.1"/>
    </source>
</evidence>
<dbReference type="EMBL" id="MVDD01000005">
    <property type="protein sequence ID" value="PKQ63411.1"/>
    <property type="molecule type" value="Genomic_DNA"/>
</dbReference>
<evidence type="ECO:0000256" key="6">
    <source>
        <dbReference type="SAM" id="SignalP"/>
    </source>
</evidence>
<proteinExistence type="inferred from homology"/>
<keyword evidence="10" id="KW-1185">Reference proteome</keyword>
<reference evidence="9 10" key="1">
    <citation type="journal article" date="2017" name="Front. Microbiol.">
        <title>Labilibaculum manganireducens gen. nov., sp. nov. and Labilibaculum filiforme sp. nov., Novel Bacteroidetes Isolated from Subsurface Sediments of the Baltic Sea.</title>
        <authorList>
            <person name="Vandieken V."/>
            <person name="Marshall I.P."/>
            <person name="Niemann H."/>
            <person name="Engelen B."/>
            <person name="Cypionka H."/>
        </authorList>
    </citation>
    <scope>NUCLEOTIDE SEQUENCE [LARGE SCALE GENOMIC DNA]</scope>
    <source>
        <strain evidence="9 10">59.16B</strain>
    </source>
</reference>
<dbReference type="InterPro" id="IPR012944">
    <property type="entry name" value="SusD_RagB_dom"/>
</dbReference>
<dbReference type="Pfam" id="PF14322">
    <property type="entry name" value="SusD-like_3"/>
    <property type="match status" value="1"/>
</dbReference>
<evidence type="ECO:0000256" key="5">
    <source>
        <dbReference type="ARBA" id="ARBA00023237"/>
    </source>
</evidence>
<comment type="caution">
    <text evidence="9">The sequence shown here is derived from an EMBL/GenBank/DDBJ whole genome shotgun (WGS) entry which is preliminary data.</text>
</comment>
<name>A0A2N3HZD4_9BACT</name>
<accession>A0A2N3HZD4</accession>
<dbReference type="OrthoDB" id="729505at2"/>
<dbReference type="AlphaFoldDB" id="A0A2N3HZD4"/>
<dbReference type="Pfam" id="PF07980">
    <property type="entry name" value="SusD_RagB"/>
    <property type="match status" value="1"/>
</dbReference>
<organism evidence="9 10">
    <name type="scientific">Labilibaculum filiforme</name>
    <dbReference type="NCBI Taxonomy" id="1940526"/>
    <lineage>
        <taxon>Bacteria</taxon>
        <taxon>Pseudomonadati</taxon>
        <taxon>Bacteroidota</taxon>
        <taxon>Bacteroidia</taxon>
        <taxon>Marinilabiliales</taxon>
        <taxon>Marinifilaceae</taxon>
        <taxon>Labilibaculum</taxon>
    </lineage>
</organism>
<evidence type="ECO:0000256" key="1">
    <source>
        <dbReference type="ARBA" id="ARBA00004442"/>
    </source>
</evidence>
<evidence type="ECO:0000256" key="2">
    <source>
        <dbReference type="ARBA" id="ARBA00006275"/>
    </source>
</evidence>
<evidence type="ECO:0000259" key="8">
    <source>
        <dbReference type="Pfam" id="PF14322"/>
    </source>
</evidence>
<gene>
    <name evidence="9" type="ORF">BZG02_08480</name>
</gene>
<dbReference type="InterPro" id="IPR033985">
    <property type="entry name" value="SusD-like_N"/>
</dbReference>
<keyword evidence="3 6" id="KW-0732">Signal</keyword>
<evidence type="ECO:0000259" key="7">
    <source>
        <dbReference type="Pfam" id="PF07980"/>
    </source>
</evidence>
<comment type="subcellular location">
    <subcellularLocation>
        <location evidence="1">Cell outer membrane</location>
    </subcellularLocation>
</comment>
<evidence type="ECO:0000256" key="4">
    <source>
        <dbReference type="ARBA" id="ARBA00023136"/>
    </source>
</evidence>
<feature type="domain" description="SusD-like N-terminal" evidence="8">
    <location>
        <begin position="87"/>
        <end position="227"/>
    </location>
</feature>
<dbReference type="SUPFAM" id="SSF48452">
    <property type="entry name" value="TPR-like"/>
    <property type="match status" value="1"/>
</dbReference>
<dbReference type="PROSITE" id="PS51257">
    <property type="entry name" value="PROKAR_LIPOPROTEIN"/>
    <property type="match status" value="1"/>
</dbReference>
<protein>
    <recommendedName>
        <fullName evidence="11">RagB/SusD family nutrient uptake outer membrane protein</fullName>
    </recommendedName>
</protein>
<feature type="domain" description="RagB/SusD" evidence="7">
    <location>
        <begin position="351"/>
        <end position="469"/>
    </location>
</feature>
<evidence type="ECO:0000313" key="10">
    <source>
        <dbReference type="Proteomes" id="UP000233535"/>
    </source>
</evidence>
<comment type="similarity">
    <text evidence="2">Belongs to the SusD family.</text>
</comment>
<feature type="chain" id="PRO_5014710287" description="RagB/SusD family nutrient uptake outer membrane protein" evidence="6">
    <location>
        <begin position="20"/>
        <end position="469"/>
    </location>
</feature>
<dbReference type="GO" id="GO:0009279">
    <property type="term" value="C:cell outer membrane"/>
    <property type="evidence" value="ECO:0007669"/>
    <property type="project" value="UniProtKB-SubCell"/>
</dbReference>
<feature type="signal peptide" evidence="6">
    <location>
        <begin position="1"/>
        <end position="19"/>
    </location>
</feature>
<dbReference type="Proteomes" id="UP000233535">
    <property type="component" value="Unassembled WGS sequence"/>
</dbReference>
<dbReference type="InterPro" id="IPR011990">
    <property type="entry name" value="TPR-like_helical_dom_sf"/>
</dbReference>
<keyword evidence="4" id="KW-0472">Membrane</keyword>
<evidence type="ECO:0000256" key="3">
    <source>
        <dbReference type="ARBA" id="ARBA00022729"/>
    </source>
</evidence>
<keyword evidence="5" id="KW-0998">Cell outer membrane</keyword>
<dbReference type="RefSeq" id="WP_101261000.1">
    <property type="nucleotide sequence ID" value="NZ_MVDD01000005.1"/>
</dbReference>
<sequence length="469" mass="53181">MKKKIYPFLVILALFVVSACENYTEITPKGKNLLNQVRDLDQLMNYEYGSNGFNFIKQSVLVNDMYPYAVNVPNLISGTVRNWDYTLVTYNESIDRKALTATDDPYEGLYPIITNVANIVLAKADEASGDPTLARQLKAEAYILRAYMHYLLVNIYAKAYNPSTAETDGGIPYVRDIDVEELNIKNTVKEVYDNMLSDIDAAFALDALPDQPNNSMRIGKGFAYAVKAWVLISMHDYEGALVAAETGLSYNDVLEDHRPFLPIVDEGSGLSVSRDGLKASDNIFYAYYGKNYPQFFTPSFEILNNYYETGNIIKDHTTAYNALYGQIISGMPGILLWFAPYQQNSGGITTSDLYLIKSECLARTNDLKGAMDIINFIRERRVYPYEPLATPVTEAEVMEVLNKTARVEYLFTWKNFVNIKRWNTEGIYEQIITRTINGVTYTLVPDSPLWIFPFPMSSTDYNPTLTQNY</sequence>